<evidence type="ECO:0000313" key="3">
    <source>
        <dbReference type="Proteomes" id="UP000265566"/>
    </source>
</evidence>
<dbReference type="EMBL" id="PSQE01000004">
    <property type="protein sequence ID" value="RHN60257.1"/>
    <property type="molecule type" value="Genomic_DNA"/>
</dbReference>
<sequence length="63" mass="6953">MKPPVLIMQIVIGLIGLPSELLIRNLPFIIIRAGNTDQAHETTCSADSPRRLKSRAVDEKSEV</sequence>
<proteinExistence type="predicted"/>
<organism evidence="2 3">
    <name type="scientific">Medicago truncatula</name>
    <name type="common">Barrel medic</name>
    <name type="synonym">Medicago tribuloides</name>
    <dbReference type="NCBI Taxonomy" id="3880"/>
    <lineage>
        <taxon>Eukaryota</taxon>
        <taxon>Viridiplantae</taxon>
        <taxon>Streptophyta</taxon>
        <taxon>Embryophyta</taxon>
        <taxon>Tracheophyta</taxon>
        <taxon>Spermatophyta</taxon>
        <taxon>Magnoliopsida</taxon>
        <taxon>eudicotyledons</taxon>
        <taxon>Gunneridae</taxon>
        <taxon>Pentapetalae</taxon>
        <taxon>rosids</taxon>
        <taxon>fabids</taxon>
        <taxon>Fabales</taxon>
        <taxon>Fabaceae</taxon>
        <taxon>Papilionoideae</taxon>
        <taxon>50 kb inversion clade</taxon>
        <taxon>NPAAA clade</taxon>
        <taxon>Hologalegina</taxon>
        <taxon>IRL clade</taxon>
        <taxon>Trifolieae</taxon>
        <taxon>Medicago</taxon>
    </lineage>
</organism>
<feature type="region of interest" description="Disordered" evidence="1">
    <location>
        <begin position="37"/>
        <end position="63"/>
    </location>
</feature>
<name>A0A396IBQ7_MEDTR</name>
<protein>
    <submittedName>
        <fullName evidence="2">Uncharacterized protein</fullName>
    </submittedName>
</protein>
<dbReference type="Gramene" id="rna22533">
    <property type="protein sequence ID" value="RHN60257.1"/>
    <property type="gene ID" value="gene22533"/>
</dbReference>
<gene>
    <name evidence="2" type="ORF">MtrunA17_Chr4g0023711</name>
</gene>
<dbReference type="AlphaFoldDB" id="A0A396IBQ7"/>
<evidence type="ECO:0000313" key="2">
    <source>
        <dbReference type="EMBL" id="RHN60257.1"/>
    </source>
</evidence>
<feature type="compositionally biased region" description="Polar residues" evidence="1">
    <location>
        <begin position="37"/>
        <end position="46"/>
    </location>
</feature>
<reference evidence="3" key="1">
    <citation type="journal article" date="2018" name="Nat. Plants">
        <title>Whole-genome landscape of Medicago truncatula symbiotic genes.</title>
        <authorList>
            <person name="Pecrix Y."/>
            <person name="Staton S.E."/>
            <person name="Sallet E."/>
            <person name="Lelandais-Briere C."/>
            <person name="Moreau S."/>
            <person name="Carrere S."/>
            <person name="Blein T."/>
            <person name="Jardinaud M.F."/>
            <person name="Latrasse D."/>
            <person name="Zouine M."/>
            <person name="Zahm M."/>
            <person name="Kreplak J."/>
            <person name="Mayjonade B."/>
            <person name="Satge C."/>
            <person name="Perez M."/>
            <person name="Cauet S."/>
            <person name="Marande W."/>
            <person name="Chantry-Darmon C."/>
            <person name="Lopez-Roques C."/>
            <person name="Bouchez O."/>
            <person name="Berard A."/>
            <person name="Debelle F."/>
            <person name="Munos S."/>
            <person name="Bendahmane A."/>
            <person name="Berges H."/>
            <person name="Niebel A."/>
            <person name="Buitink J."/>
            <person name="Frugier F."/>
            <person name="Benhamed M."/>
            <person name="Crespi M."/>
            <person name="Gouzy J."/>
            <person name="Gamas P."/>
        </authorList>
    </citation>
    <scope>NUCLEOTIDE SEQUENCE [LARGE SCALE GENOMIC DNA]</scope>
    <source>
        <strain evidence="3">cv. Jemalong A17</strain>
    </source>
</reference>
<dbReference type="Proteomes" id="UP000265566">
    <property type="component" value="Chromosome 4"/>
</dbReference>
<evidence type="ECO:0000256" key="1">
    <source>
        <dbReference type="SAM" id="MobiDB-lite"/>
    </source>
</evidence>
<comment type="caution">
    <text evidence="2">The sequence shown here is derived from an EMBL/GenBank/DDBJ whole genome shotgun (WGS) entry which is preliminary data.</text>
</comment>
<accession>A0A396IBQ7</accession>